<dbReference type="EMBL" id="JABGBP010000127">
    <property type="protein sequence ID" value="NOL59977.1"/>
    <property type="molecule type" value="Genomic_DNA"/>
</dbReference>
<gene>
    <name evidence="1" type="ORF">FAD_1743</name>
    <name evidence="2" type="ORF">HLB00_03905</name>
</gene>
<dbReference type="OrthoDB" id="384860at2157"/>
<evidence type="ECO:0000313" key="2">
    <source>
        <dbReference type="EMBL" id="NOL59977.1"/>
    </source>
</evidence>
<evidence type="ECO:0000313" key="3">
    <source>
        <dbReference type="Proteomes" id="UP000192050"/>
    </source>
</evidence>
<dbReference type="Proteomes" id="UP000546917">
    <property type="component" value="Unassembled WGS sequence"/>
</dbReference>
<dbReference type="STRING" id="74969.FAD_1743"/>
<dbReference type="RefSeq" id="WP_009886885.1">
    <property type="nucleotide sequence ID" value="NZ_CP015363.1"/>
</dbReference>
<organism evidence="1 3">
    <name type="scientific">Ferroplasma acidiphilum</name>
    <dbReference type="NCBI Taxonomy" id="74969"/>
    <lineage>
        <taxon>Archaea</taxon>
        <taxon>Methanobacteriati</taxon>
        <taxon>Thermoplasmatota</taxon>
        <taxon>Thermoplasmata</taxon>
        <taxon>Thermoplasmatales</taxon>
        <taxon>Ferroplasmaceae</taxon>
        <taxon>Ferroplasma</taxon>
    </lineage>
</organism>
<accession>A0A1V0N627</accession>
<reference evidence="1 3" key="1">
    <citation type="submission" date="2011-10" db="EMBL/GenBank/DDBJ databases">
        <title>Metabolic and evolutionary patterns in the extreme acidophile Ferroplasma acidiphilum.</title>
        <authorList>
            <person name="Golyshina O.V."/>
            <person name="Kozyavkin S.A."/>
            <person name="Tatusov R.L."/>
            <person name="Slesarev A.I."/>
            <person name="Golyshin P.N."/>
        </authorList>
    </citation>
    <scope>NUCLEOTIDE SEQUENCE [LARGE SCALE GENOMIC DNA]</scope>
    <source>
        <strain evidence="1">Berkeley</strain>
        <strain evidence="3">Y</strain>
    </source>
</reference>
<evidence type="ECO:0000313" key="4">
    <source>
        <dbReference type="Proteomes" id="UP000546917"/>
    </source>
</evidence>
<dbReference type="AlphaFoldDB" id="A0A1V0N627"/>
<proteinExistence type="predicted"/>
<evidence type="ECO:0000313" key="1">
    <source>
        <dbReference type="EMBL" id="ARD85582.1"/>
    </source>
</evidence>
<dbReference type="GeneID" id="16025018"/>
<name>A0A1V0N627_9ARCH</name>
<dbReference type="Proteomes" id="UP000192050">
    <property type="component" value="Chromosome"/>
</dbReference>
<protein>
    <submittedName>
        <fullName evidence="1">Uncharacterized protein</fullName>
    </submittedName>
</protein>
<dbReference type="KEGG" id="fai:FAD_1743"/>
<sequence length="299" mass="34032">MLEIKNYITKKYEQGNDNIETLISLMNTFVSEIYGSSVAVDPDSIENIEKLHAYIDVFQQKILGNTLLIRKFSHIFYISAEQVNGRANFTGPDRKTAIKLLEDVKSSLTAAGEAKLLESIASNLSRIGEVQMSLTPVMEILRELVEKKRLILVSDKKSDAKRLKYFNEVGDLAIFSYEYKYGACIIEPGPEFDAVASEGIENLLSYVMSHRILYISGISSLKPYLRTAYSYYSLCSLAGHMMEISSEDLRKEYGELYGREPDKLKFKNYIESLYNSNVFTNIDTKINGDKTIFENFIKD</sequence>
<reference evidence="2 4" key="2">
    <citation type="submission" date="2020-05" db="EMBL/GenBank/DDBJ databases">
        <authorList>
            <person name="Zhang R."/>
        </authorList>
    </citation>
    <scope>NUCLEOTIDE SEQUENCE [LARGE SCALE GENOMIC DNA]</scope>
    <source>
        <strain evidence="2 4">DSM 28986</strain>
    </source>
</reference>
<dbReference type="EMBL" id="CP015363">
    <property type="protein sequence ID" value="ARD85582.1"/>
    <property type="molecule type" value="Genomic_DNA"/>
</dbReference>
<keyword evidence="3" id="KW-1185">Reference proteome</keyword>